<comment type="caution">
    <text evidence="2">The sequence shown here is derived from an EMBL/GenBank/DDBJ whole genome shotgun (WGS) entry which is preliminary data.</text>
</comment>
<protein>
    <submittedName>
        <fullName evidence="2">Kinase-like protein</fullName>
    </submittedName>
</protein>
<dbReference type="InterPro" id="IPR011009">
    <property type="entry name" value="Kinase-like_dom_sf"/>
</dbReference>
<keyword evidence="2" id="KW-0418">Kinase</keyword>
<keyword evidence="2" id="KW-0808">Transferase</keyword>
<evidence type="ECO:0000259" key="1">
    <source>
        <dbReference type="PROSITE" id="PS50011"/>
    </source>
</evidence>
<dbReference type="InterPro" id="IPR050167">
    <property type="entry name" value="Ser_Thr_protein_kinase"/>
</dbReference>
<reference evidence="2" key="1">
    <citation type="journal article" date="2020" name="Stud. Mycol.">
        <title>101 Dothideomycetes genomes: a test case for predicting lifestyles and emergence of pathogens.</title>
        <authorList>
            <person name="Haridas S."/>
            <person name="Albert R."/>
            <person name="Binder M."/>
            <person name="Bloem J."/>
            <person name="Labutti K."/>
            <person name="Salamov A."/>
            <person name="Andreopoulos B."/>
            <person name="Baker S."/>
            <person name="Barry K."/>
            <person name="Bills G."/>
            <person name="Bluhm B."/>
            <person name="Cannon C."/>
            <person name="Castanera R."/>
            <person name="Culley D."/>
            <person name="Daum C."/>
            <person name="Ezra D."/>
            <person name="Gonzalez J."/>
            <person name="Henrissat B."/>
            <person name="Kuo A."/>
            <person name="Liang C."/>
            <person name="Lipzen A."/>
            <person name="Lutzoni F."/>
            <person name="Magnuson J."/>
            <person name="Mondo S."/>
            <person name="Nolan M."/>
            <person name="Ohm R."/>
            <person name="Pangilinan J."/>
            <person name="Park H.-J."/>
            <person name="Ramirez L."/>
            <person name="Alfaro M."/>
            <person name="Sun H."/>
            <person name="Tritt A."/>
            <person name="Yoshinaga Y."/>
            <person name="Zwiers L.-H."/>
            <person name="Turgeon B."/>
            <person name="Goodwin S."/>
            <person name="Spatafora J."/>
            <person name="Crous P."/>
            <person name="Grigoriev I."/>
        </authorList>
    </citation>
    <scope>NUCLEOTIDE SEQUENCE</scope>
    <source>
        <strain evidence="2">ATCC 74209</strain>
    </source>
</reference>
<sequence length="384" mass="43305">MDEFDWVKTHTTLSSYGTLSDILINDPKGSGNHIPARRDRGSFASFICHVFHLERSLRALSPILLDNLSNVRVTDKILGQGKTFLVREAFWIKDRNDPPIKAALKEIIPIFQPVDARSSNGSSQQLQNDWNDILFEIRALLHEPIRYHPNLVRLLGIRWGVSPLSESTYPQILMECSPLGTLKTLQSTIDPLPFRTKQTLCYDVGRGLSALHASGIVHGDMKHENVLIFPRSDETGVKYVAKLADFGGSVMDMTSEEFRKVESWTWPFQAPEWESPLSREGMKLTDVYSFGLLIWRLYLDGEGFISMEGAAPGHPDESKQRLADLKETEEFTQIALRDISEYSKDHGIPETCSAIISYAILHTVRTKPSDRSLVKAQVALRGIK</sequence>
<evidence type="ECO:0000313" key="3">
    <source>
        <dbReference type="Proteomes" id="UP000799536"/>
    </source>
</evidence>
<dbReference type="SMART" id="SM00220">
    <property type="entry name" value="S_TKc"/>
    <property type="match status" value="1"/>
</dbReference>
<dbReference type="PANTHER" id="PTHR23257">
    <property type="entry name" value="SERINE-THREONINE PROTEIN KINASE"/>
    <property type="match status" value="1"/>
</dbReference>
<dbReference type="Proteomes" id="UP000799536">
    <property type="component" value="Unassembled WGS sequence"/>
</dbReference>
<feature type="domain" description="Protein kinase" evidence="1">
    <location>
        <begin position="72"/>
        <end position="380"/>
    </location>
</feature>
<accession>A0A9P4MSE3</accession>
<dbReference type="OrthoDB" id="3801572at2759"/>
<dbReference type="GO" id="GO:0007165">
    <property type="term" value="P:signal transduction"/>
    <property type="evidence" value="ECO:0007669"/>
    <property type="project" value="TreeGrafter"/>
</dbReference>
<dbReference type="InterPro" id="IPR008271">
    <property type="entry name" value="Ser/Thr_kinase_AS"/>
</dbReference>
<dbReference type="PROSITE" id="PS50011">
    <property type="entry name" value="PROTEIN_KINASE_DOM"/>
    <property type="match status" value="1"/>
</dbReference>
<dbReference type="SUPFAM" id="SSF56112">
    <property type="entry name" value="Protein kinase-like (PK-like)"/>
    <property type="match status" value="1"/>
</dbReference>
<dbReference type="PANTHER" id="PTHR23257:SF963">
    <property type="entry name" value="AT08303P"/>
    <property type="match status" value="1"/>
</dbReference>
<evidence type="ECO:0000313" key="2">
    <source>
        <dbReference type="EMBL" id="KAF2197948.1"/>
    </source>
</evidence>
<dbReference type="AlphaFoldDB" id="A0A9P4MSE3"/>
<dbReference type="InterPro" id="IPR000719">
    <property type="entry name" value="Prot_kinase_dom"/>
</dbReference>
<dbReference type="Gene3D" id="1.10.510.10">
    <property type="entry name" value="Transferase(Phosphotransferase) domain 1"/>
    <property type="match status" value="1"/>
</dbReference>
<dbReference type="CDD" id="cd00180">
    <property type="entry name" value="PKc"/>
    <property type="match status" value="1"/>
</dbReference>
<dbReference type="PROSITE" id="PS00108">
    <property type="entry name" value="PROTEIN_KINASE_ST"/>
    <property type="match status" value="1"/>
</dbReference>
<dbReference type="GO" id="GO:0005524">
    <property type="term" value="F:ATP binding"/>
    <property type="evidence" value="ECO:0007669"/>
    <property type="project" value="InterPro"/>
</dbReference>
<gene>
    <name evidence="2" type="ORF">GQ43DRAFT_182117</name>
</gene>
<keyword evidence="3" id="KW-1185">Reference proteome</keyword>
<dbReference type="EMBL" id="ML994184">
    <property type="protein sequence ID" value="KAF2197948.1"/>
    <property type="molecule type" value="Genomic_DNA"/>
</dbReference>
<name>A0A9P4MSE3_9PLEO</name>
<organism evidence="2 3">
    <name type="scientific">Delitschia confertaspora ATCC 74209</name>
    <dbReference type="NCBI Taxonomy" id="1513339"/>
    <lineage>
        <taxon>Eukaryota</taxon>
        <taxon>Fungi</taxon>
        <taxon>Dikarya</taxon>
        <taxon>Ascomycota</taxon>
        <taxon>Pezizomycotina</taxon>
        <taxon>Dothideomycetes</taxon>
        <taxon>Pleosporomycetidae</taxon>
        <taxon>Pleosporales</taxon>
        <taxon>Delitschiaceae</taxon>
        <taxon>Delitschia</taxon>
    </lineage>
</organism>
<proteinExistence type="predicted"/>
<dbReference type="GO" id="GO:0004672">
    <property type="term" value="F:protein kinase activity"/>
    <property type="evidence" value="ECO:0007669"/>
    <property type="project" value="InterPro"/>
</dbReference>
<dbReference type="GO" id="GO:0005737">
    <property type="term" value="C:cytoplasm"/>
    <property type="evidence" value="ECO:0007669"/>
    <property type="project" value="TreeGrafter"/>
</dbReference>
<dbReference type="Pfam" id="PF00069">
    <property type="entry name" value="Pkinase"/>
    <property type="match status" value="1"/>
</dbReference>